<dbReference type="Pfam" id="PF02397">
    <property type="entry name" value="Bac_transf"/>
    <property type="match status" value="1"/>
</dbReference>
<name>A0A7W7WML4_9ACTN</name>
<evidence type="ECO:0000256" key="2">
    <source>
        <dbReference type="SAM" id="MobiDB-lite"/>
    </source>
</evidence>
<dbReference type="GO" id="GO:0016780">
    <property type="term" value="F:phosphotransferase activity, for other substituted phosphate groups"/>
    <property type="evidence" value="ECO:0007669"/>
    <property type="project" value="TreeGrafter"/>
</dbReference>
<evidence type="ECO:0000313" key="5">
    <source>
        <dbReference type="Proteomes" id="UP000578819"/>
    </source>
</evidence>
<dbReference type="Proteomes" id="UP000578819">
    <property type="component" value="Unassembled WGS sequence"/>
</dbReference>
<evidence type="ECO:0000256" key="1">
    <source>
        <dbReference type="ARBA" id="ARBA00006464"/>
    </source>
</evidence>
<keyword evidence="5" id="KW-1185">Reference proteome</keyword>
<reference evidence="4 5" key="1">
    <citation type="submission" date="2020-08" db="EMBL/GenBank/DDBJ databases">
        <title>Sequencing the genomes of 1000 actinobacteria strains.</title>
        <authorList>
            <person name="Klenk H.-P."/>
        </authorList>
    </citation>
    <scope>NUCLEOTIDE SEQUENCE [LARGE SCALE GENOMIC DNA]</scope>
    <source>
        <strain evidence="4 5">DSM 45886</strain>
    </source>
</reference>
<comment type="similarity">
    <text evidence="1">Belongs to the bacterial sugar transferase family.</text>
</comment>
<protein>
    <submittedName>
        <fullName evidence="4">Lipopolysaccharide/colanic/teichoic acid biosynthesis glycosyltransferase</fullName>
    </submittedName>
</protein>
<evidence type="ECO:0000313" key="4">
    <source>
        <dbReference type="EMBL" id="MBB4956732.1"/>
    </source>
</evidence>
<dbReference type="AlphaFoldDB" id="A0A7W7WML4"/>
<organism evidence="4 5">
    <name type="scientific">Micromonospora polyrhachis</name>
    <dbReference type="NCBI Taxonomy" id="1282883"/>
    <lineage>
        <taxon>Bacteria</taxon>
        <taxon>Bacillati</taxon>
        <taxon>Actinomycetota</taxon>
        <taxon>Actinomycetes</taxon>
        <taxon>Micromonosporales</taxon>
        <taxon>Micromonosporaceae</taxon>
        <taxon>Micromonospora</taxon>
    </lineage>
</organism>
<feature type="region of interest" description="Disordered" evidence="2">
    <location>
        <begin position="218"/>
        <end position="238"/>
    </location>
</feature>
<sequence>MRPAPRRYDRTKRALDIAVAAVLLVLTSPLMAAVAVAIAATDGRPVLFRQHRPGRHGRLFELVKFRSMRPVDAATGRADDGDRLTRLGTWLRATSLDELPTLWNVLRGDMSLVGPRPLLVRYLDRYTPTQARRHEVRPGITGLAQVRGRNALNWEDKFNHDVWYVDHRSLRLDLRILVATAGIVLRRDGISAHGSPTAHEFLGSPELTVRIDAGTGRAAARMTRGVGGTTQQTGRSMT</sequence>
<gene>
    <name evidence="4" type="ORF">FHR38_000465</name>
</gene>
<dbReference type="EMBL" id="JACHJW010000001">
    <property type="protein sequence ID" value="MBB4956732.1"/>
    <property type="molecule type" value="Genomic_DNA"/>
</dbReference>
<keyword evidence="4" id="KW-0808">Transferase</keyword>
<proteinExistence type="inferred from homology"/>
<comment type="caution">
    <text evidence="4">The sequence shown here is derived from an EMBL/GenBank/DDBJ whole genome shotgun (WGS) entry which is preliminary data.</text>
</comment>
<dbReference type="PANTHER" id="PTHR30576">
    <property type="entry name" value="COLANIC BIOSYNTHESIS UDP-GLUCOSE LIPID CARRIER TRANSFERASE"/>
    <property type="match status" value="1"/>
</dbReference>
<accession>A0A7W7WML4</accession>
<dbReference type="PANTHER" id="PTHR30576:SF8">
    <property type="entry name" value="UNDECAPRENYL-PHOSPHATE GALACTOSE PHOSPHOTRANSFERASE"/>
    <property type="match status" value="1"/>
</dbReference>
<feature type="domain" description="Bacterial sugar transferase" evidence="3">
    <location>
        <begin position="12"/>
        <end position="185"/>
    </location>
</feature>
<dbReference type="InterPro" id="IPR003362">
    <property type="entry name" value="Bact_transf"/>
</dbReference>
<dbReference type="RefSeq" id="WP_184532337.1">
    <property type="nucleotide sequence ID" value="NZ_JACHJW010000001.1"/>
</dbReference>
<evidence type="ECO:0000259" key="3">
    <source>
        <dbReference type="Pfam" id="PF02397"/>
    </source>
</evidence>